<dbReference type="InterPro" id="IPR032774">
    <property type="entry name" value="WG_beta_rep"/>
</dbReference>
<dbReference type="Proteomes" id="UP000195386">
    <property type="component" value="Unassembled WGS sequence"/>
</dbReference>
<evidence type="ECO:0008006" key="4">
    <source>
        <dbReference type="Google" id="ProtNLM"/>
    </source>
</evidence>
<dbReference type="Pfam" id="PF14903">
    <property type="entry name" value="WG_beta_rep"/>
    <property type="match status" value="3"/>
</dbReference>
<dbReference type="RefSeq" id="WP_087425842.1">
    <property type="nucleotide sequence ID" value="NZ_NFII01000005.1"/>
</dbReference>
<comment type="caution">
    <text evidence="2">The sequence shown here is derived from an EMBL/GenBank/DDBJ whole genome shotgun (WGS) entry which is preliminary data.</text>
</comment>
<dbReference type="InterPro" id="IPR015943">
    <property type="entry name" value="WD40/YVTN_repeat-like_dom_sf"/>
</dbReference>
<sequence length="377" mass="42097">MKTKSLFFIGMILSFLLSACSKNTVERESITHFAYQETENGKWGIMSVEGKVIVEPIYQGMPTPVTDDMFFVLTQDGTYELYNINEPENVINANYIGITNFSEGKAFVTRQGEGISCINKQGDILFQLPQNIKTATIFTAGMARVTKNENQEFKAGYIDEKGKMKTSFSYSLASQFINDYAIVMEIGDNANVYILDHKLNKVAKINADNEEETIDVILGNISLWFNEINEKAIPYVANEGEFGLKKMNGETILTTNPKYKAITNQNGYYIFQTEKGCGIMDNLGKILVEDKYAMIGSCNINNSKTFVASMDGKWGIVSIDGKQISPFNYDAIVGIENSSNYLAVKNNTVFLLTSTGKTKRQFYNISLEVNSSIKSSI</sequence>
<dbReference type="PANTHER" id="PTHR37841">
    <property type="entry name" value="GLR2918 PROTEIN"/>
    <property type="match status" value="1"/>
</dbReference>
<reference evidence="3" key="1">
    <citation type="submission" date="2017-04" db="EMBL/GenBank/DDBJ databases">
        <title>Function of individual gut microbiota members based on whole genome sequencing of pure cultures obtained from chicken caecum.</title>
        <authorList>
            <person name="Medvecky M."/>
            <person name="Cejkova D."/>
            <person name="Polansky O."/>
            <person name="Karasova D."/>
            <person name="Kubasova T."/>
            <person name="Cizek A."/>
            <person name="Rychlik I."/>
        </authorList>
    </citation>
    <scope>NUCLEOTIDE SEQUENCE [LARGE SCALE GENOMIC DNA]</scope>
    <source>
        <strain evidence="3">An43</strain>
    </source>
</reference>
<name>A0A1Y3YVI4_9BACE</name>
<evidence type="ECO:0000313" key="3">
    <source>
        <dbReference type="Proteomes" id="UP000195386"/>
    </source>
</evidence>
<dbReference type="EMBL" id="NFII01000005">
    <property type="protein sequence ID" value="OUO01362.1"/>
    <property type="molecule type" value="Genomic_DNA"/>
</dbReference>
<dbReference type="PROSITE" id="PS51257">
    <property type="entry name" value="PROKAR_LIPOPROTEIN"/>
    <property type="match status" value="1"/>
</dbReference>
<dbReference type="AlphaFoldDB" id="A0A1Y3YVI4"/>
<evidence type="ECO:0000256" key="1">
    <source>
        <dbReference type="SAM" id="SignalP"/>
    </source>
</evidence>
<gene>
    <name evidence="2" type="ORF">B5F97_06785</name>
</gene>
<keyword evidence="1" id="KW-0732">Signal</keyword>
<feature type="signal peptide" evidence="1">
    <location>
        <begin position="1"/>
        <end position="19"/>
    </location>
</feature>
<protein>
    <recommendedName>
        <fullName evidence="4">WG repeat-containing protein</fullName>
    </recommendedName>
</protein>
<feature type="chain" id="PRO_5012056721" description="WG repeat-containing protein" evidence="1">
    <location>
        <begin position="20"/>
        <end position="377"/>
    </location>
</feature>
<evidence type="ECO:0000313" key="2">
    <source>
        <dbReference type="EMBL" id="OUO01362.1"/>
    </source>
</evidence>
<dbReference type="Gene3D" id="2.130.10.10">
    <property type="entry name" value="YVTN repeat-like/Quinoprotein amine dehydrogenase"/>
    <property type="match status" value="1"/>
</dbReference>
<dbReference type="PANTHER" id="PTHR37841:SF1">
    <property type="entry name" value="DUF3298 DOMAIN-CONTAINING PROTEIN"/>
    <property type="match status" value="1"/>
</dbReference>
<accession>A0A1Y3YVI4</accession>
<organism evidence="2 3">
    <name type="scientific">Bacteroides clarus</name>
    <dbReference type="NCBI Taxonomy" id="626929"/>
    <lineage>
        <taxon>Bacteria</taxon>
        <taxon>Pseudomonadati</taxon>
        <taxon>Bacteroidota</taxon>
        <taxon>Bacteroidia</taxon>
        <taxon>Bacteroidales</taxon>
        <taxon>Bacteroidaceae</taxon>
        <taxon>Bacteroides</taxon>
    </lineage>
</organism>
<proteinExistence type="predicted"/>